<dbReference type="InterPro" id="IPR046357">
    <property type="entry name" value="PPIase_dom_sf"/>
</dbReference>
<feature type="coiled-coil region" evidence="7">
    <location>
        <begin position="93"/>
        <end position="120"/>
    </location>
</feature>
<keyword evidence="4 5" id="KW-0413">Isomerase</keyword>
<dbReference type="InterPro" id="IPR036944">
    <property type="entry name" value="PPIase_FKBP_N_sf"/>
</dbReference>
<dbReference type="PANTHER" id="PTHR43811:SF19">
    <property type="entry name" value="39 KDA FK506-BINDING NUCLEAR PROTEIN"/>
    <property type="match status" value="1"/>
</dbReference>
<feature type="chain" id="PRO_5003477871" description="Peptidyl-prolyl cis-trans isomerase" evidence="8">
    <location>
        <begin position="23"/>
        <end position="229"/>
    </location>
</feature>
<keyword evidence="11" id="KW-1185">Reference proteome</keyword>
<evidence type="ECO:0000259" key="9">
    <source>
        <dbReference type="PROSITE" id="PS50059"/>
    </source>
</evidence>
<feature type="domain" description="PPIase FKBP-type" evidence="9">
    <location>
        <begin position="134"/>
        <end position="220"/>
    </location>
</feature>
<keyword evidence="8" id="KW-0732">Signal</keyword>
<sequence length="229" mass="24532">MKKIAILGAVAAVVFSSCGTGAGSLKTEQDSLAYAVGLDFGNYVKGVDSTLDVNVIAAGIKAVLANDTTTMTREAAYNFMRDYFMVRKPKKEKEASEKFLQDAEKNNANAKKTASGLIYEIVTPGDEAAKPKAIDTVRVVYEGKLKTGKVFDSSKERNDTVKFAVNQVIPGWTEGIQLVGKGGEINMWIPSELAYGERGAGQAIGPNEALQFNVKVIDVIPGDSTKAKK</sequence>
<evidence type="ECO:0000313" key="10">
    <source>
        <dbReference type="EMBL" id="EHB93204.1"/>
    </source>
</evidence>
<dbReference type="Gene3D" id="1.10.287.460">
    <property type="entry name" value="Peptidyl-prolyl cis-trans isomerase, FKBP-type, N-terminal domain"/>
    <property type="match status" value="1"/>
</dbReference>
<dbReference type="RefSeq" id="WP_009133276.1">
    <property type="nucleotide sequence ID" value="NZ_CP102250.1"/>
</dbReference>
<feature type="signal peptide" evidence="8">
    <location>
        <begin position="1"/>
        <end position="22"/>
    </location>
</feature>
<dbReference type="PROSITE" id="PS51257">
    <property type="entry name" value="PROKAR_LIPOPROTEIN"/>
    <property type="match status" value="1"/>
</dbReference>
<gene>
    <name evidence="10" type="ORF">HMPREF9450_00470</name>
</gene>
<evidence type="ECO:0000313" key="11">
    <source>
        <dbReference type="Proteomes" id="UP000006008"/>
    </source>
</evidence>
<keyword evidence="3 5" id="KW-0697">Rotamase</keyword>
<reference evidence="10 11" key="1">
    <citation type="submission" date="2011-08" db="EMBL/GenBank/DDBJ databases">
        <title>The Genome Sequence of Alistipes indistinctus YIT 12060.</title>
        <authorList>
            <consortium name="The Broad Institute Genome Sequencing Platform"/>
            <person name="Earl A."/>
            <person name="Ward D."/>
            <person name="Feldgarden M."/>
            <person name="Gevers D."/>
            <person name="Morotomi M."/>
            <person name="Young S.K."/>
            <person name="Zeng Q."/>
            <person name="Gargeya S."/>
            <person name="Fitzgerald M."/>
            <person name="Haas B."/>
            <person name="Abouelleil A."/>
            <person name="Alvarado L."/>
            <person name="Arachchi H.M."/>
            <person name="Berlin A."/>
            <person name="Brown A."/>
            <person name="Chapman S.B."/>
            <person name="Chen Z."/>
            <person name="Dunbar C."/>
            <person name="Freedman E."/>
            <person name="Gearin G."/>
            <person name="Gellesch M."/>
            <person name="Goldberg J."/>
            <person name="Griggs A."/>
            <person name="Gujja S."/>
            <person name="Heiman D."/>
            <person name="Howarth C."/>
            <person name="Larson L."/>
            <person name="Lui A."/>
            <person name="MacDonald P.J.P."/>
            <person name="Montmayeur A."/>
            <person name="Murphy C."/>
            <person name="Neiman D."/>
            <person name="Pearson M."/>
            <person name="Priest M."/>
            <person name="Roberts A."/>
            <person name="Saif S."/>
            <person name="Shea T."/>
            <person name="Shenoy N."/>
            <person name="Sisk P."/>
            <person name="Stolte C."/>
            <person name="Sykes S."/>
            <person name="Wortman J."/>
            <person name="Nusbaum C."/>
            <person name="Birren B."/>
        </authorList>
    </citation>
    <scope>NUCLEOTIDE SEQUENCE [LARGE SCALE GENOMIC DNA]</scope>
    <source>
        <strain evidence="10 11">YIT 12060</strain>
    </source>
</reference>
<evidence type="ECO:0000256" key="8">
    <source>
        <dbReference type="SAM" id="SignalP"/>
    </source>
</evidence>
<evidence type="ECO:0000256" key="7">
    <source>
        <dbReference type="SAM" id="Coils"/>
    </source>
</evidence>
<evidence type="ECO:0000256" key="4">
    <source>
        <dbReference type="ARBA" id="ARBA00023235"/>
    </source>
</evidence>
<dbReference type="AlphaFoldDB" id="G5H6B0"/>
<dbReference type="OrthoDB" id="9814548at2"/>
<evidence type="ECO:0000256" key="2">
    <source>
        <dbReference type="ARBA" id="ARBA00006577"/>
    </source>
</evidence>
<proteinExistence type="inferred from homology"/>
<dbReference type="GeneID" id="92816890"/>
<dbReference type="SUPFAM" id="SSF54534">
    <property type="entry name" value="FKBP-like"/>
    <property type="match status" value="1"/>
</dbReference>
<dbReference type="GO" id="GO:0006457">
    <property type="term" value="P:protein folding"/>
    <property type="evidence" value="ECO:0007669"/>
    <property type="project" value="InterPro"/>
</dbReference>
<protein>
    <recommendedName>
        <fullName evidence="6">Peptidyl-prolyl cis-trans isomerase</fullName>
        <ecNumber evidence="6">5.2.1.8</ecNumber>
    </recommendedName>
</protein>
<evidence type="ECO:0000256" key="1">
    <source>
        <dbReference type="ARBA" id="ARBA00000971"/>
    </source>
</evidence>
<dbReference type="PANTHER" id="PTHR43811">
    <property type="entry name" value="FKBP-TYPE PEPTIDYL-PROLYL CIS-TRANS ISOMERASE FKPA"/>
    <property type="match status" value="1"/>
</dbReference>
<accession>G5H6B0</accession>
<keyword evidence="7" id="KW-0175">Coiled coil</keyword>
<dbReference type="STRING" id="742725.HMPREF9450_00470"/>
<evidence type="ECO:0000256" key="5">
    <source>
        <dbReference type="PROSITE-ProRule" id="PRU00277"/>
    </source>
</evidence>
<dbReference type="InterPro" id="IPR001179">
    <property type="entry name" value="PPIase_FKBP_dom"/>
</dbReference>
<dbReference type="eggNOG" id="COG0545">
    <property type="taxonomic scope" value="Bacteria"/>
</dbReference>
<evidence type="ECO:0000256" key="6">
    <source>
        <dbReference type="RuleBase" id="RU003915"/>
    </source>
</evidence>
<dbReference type="Gene3D" id="3.10.50.40">
    <property type="match status" value="1"/>
</dbReference>
<comment type="catalytic activity">
    <reaction evidence="1 5 6">
        <text>[protein]-peptidylproline (omega=180) = [protein]-peptidylproline (omega=0)</text>
        <dbReference type="Rhea" id="RHEA:16237"/>
        <dbReference type="Rhea" id="RHEA-COMP:10747"/>
        <dbReference type="Rhea" id="RHEA-COMP:10748"/>
        <dbReference type="ChEBI" id="CHEBI:83833"/>
        <dbReference type="ChEBI" id="CHEBI:83834"/>
        <dbReference type="EC" id="5.2.1.8"/>
    </reaction>
</comment>
<dbReference type="Pfam" id="PF00254">
    <property type="entry name" value="FKBP_C"/>
    <property type="match status" value="1"/>
</dbReference>
<dbReference type="HOGENOM" id="CLU_013615_0_1_10"/>
<dbReference type="Proteomes" id="UP000006008">
    <property type="component" value="Unassembled WGS sequence"/>
</dbReference>
<dbReference type="PROSITE" id="PS50059">
    <property type="entry name" value="FKBP_PPIASE"/>
    <property type="match status" value="1"/>
</dbReference>
<dbReference type="Pfam" id="PF01346">
    <property type="entry name" value="FKBP_N"/>
    <property type="match status" value="1"/>
</dbReference>
<organism evidence="10 11">
    <name type="scientific">Alistipes indistinctus YIT 12060</name>
    <dbReference type="NCBI Taxonomy" id="742725"/>
    <lineage>
        <taxon>Bacteria</taxon>
        <taxon>Pseudomonadati</taxon>
        <taxon>Bacteroidota</taxon>
        <taxon>Bacteroidia</taxon>
        <taxon>Bacteroidales</taxon>
        <taxon>Rikenellaceae</taxon>
        <taxon>Alistipes</taxon>
    </lineage>
</organism>
<dbReference type="EMBL" id="ADLD01000004">
    <property type="protein sequence ID" value="EHB93204.1"/>
    <property type="molecule type" value="Genomic_DNA"/>
</dbReference>
<dbReference type="InterPro" id="IPR000774">
    <property type="entry name" value="PPIase_FKBP_N"/>
</dbReference>
<evidence type="ECO:0000256" key="3">
    <source>
        <dbReference type="ARBA" id="ARBA00023110"/>
    </source>
</evidence>
<comment type="caution">
    <text evidence="10">The sequence shown here is derived from an EMBL/GenBank/DDBJ whole genome shotgun (WGS) entry which is preliminary data.</text>
</comment>
<name>G5H6B0_9BACT</name>
<dbReference type="EC" id="5.2.1.8" evidence="6"/>
<dbReference type="PATRIC" id="fig|742725.3.peg.515"/>
<comment type="similarity">
    <text evidence="2 6">Belongs to the FKBP-type PPIase family.</text>
</comment>
<dbReference type="GO" id="GO:0003755">
    <property type="term" value="F:peptidyl-prolyl cis-trans isomerase activity"/>
    <property type="evidence" value="ECO:0007669"/>
    <property type="project" value="UniProtKB-UniRule"/>
</dbReference>